<keyword evidence="2" id="KW-1185">Reference proteome</keyword>
<reference evidence="1" key="1">
    <citation type="submission" date="2020-11" db="EMBL/GenBank/DDBJ databases">
        <authorList>
            <consortium name="DOE Joint Genome Institute"/>
            <person name="Ahrendt S."/>
            <person name="Riley R."/>
            <person name="Andreopoulos W."/>
            <person name="Labutti K."/>
            <person name="Pangilinan J."/>
            <person name="Ruiz-Duenas F.J."/>
            <person name="Barrasa J.M."/>
            <person name="Sanchez-Garcia M."/>
            <person name="Camarero S."/>
            <person name="Miyauchi S."/>
            <person name="Serrano A."/>
            <person name="Linde D."/>
            <person name="Babiker R."/>
            <person name="Drula E."/>
            <person name="Ayuso-Fernandez I."/>
            <person name="Pacheco R."/>
            <person name="Padilla G."/>
            <person name="Ferreira P."/>
            <person name="Barriuso J."/>
            <person name="Kellner H."/>
            <person name="Castanera R."/>
            <person name="Alfaro M."/>
            <person name="Ramirez L."/>
            <person name="Pisabarro A.G."/>
            <person name="Kuo A."/>
            <person name="Tritt A."/>
            <person name="Lipzen A."/>
            <person name="He G."/>
            <person name="Yan M."/>
            <person name="Ng V."/>
            <person name="Cullen D."/>
            <person name="Martin F."/>
            <person name="Rosso M.-N."/>
            <person name="Henrissat B."/>
            <person name="Hibbett D."/>
            <person name="Martinez A.T."/>
            <person name="Grigoriev I.V."/>
        </authorList>
    </citation>
    <scope>NUCLEOTIDE SEQUENCE</scope>
    <source>
        <strain evidence="1">CBS 247.69</strain>
    </source>
</reference>
<dbReference type="Proteomes" id="UP000807353">
    <property type="component" value="Unassembled WGS sequence"/>
</dbReference>
<comment type="caution">
    <text evidence="1">The sequence shown here is derived from an EMBL/GenBank/DDBJ whole genome shotgun (WGS) entry which is preliminary data.</text>
</comment>
<evidence type="ECO:0000313" key="1">
    <source>
        <dbReference type="EMBL" id="KAF9459846.1"/>
    </source>
</evidence>
<dbReference type="EMBL" id="MU150309">
    <property type="protein sequence ID" value="KAF9459846.1"/>
    <property type="molecule type" value="Genomic_DNA"/>
</dbReference>
<sequence length="203" mass="23642">MLRLTVSLNIGKMYFFGSLIDHLSTLFPRGPSDVVWIFLSPFTNVRIMGIDRCNGHLLGRVEWGWIRDSFLSQNECIQLGPELLRPKSSDRRTFFTFPEYLTYAKWKRHPFDRHSLLFFAISGKHFGPYADLRPFSGKPMSKVISPNIYSTGSSWCCVVFRTSQFEREDQHETTQPIPQRRKQCLNLPPSHAQSFEIYQVAVF</sequence>
<name>A0A9P6CBR7_9AGAR</name>
<dbReference type="AlphaFoldDB" id="A0A9P6CBR7"/>
<proteinExistence type="predicted"/>
<organism evidence="1 2">
    <name type="scientific">Collybia nuda</name>
    <dbReference type="NCBI Taxonomy" id="64659"/>
    <lineage>
        <taxon>Eukaryota</taxon>
        <taxon>Fungi</taxon>
        <taxon>Dikarya</taxon>
        <taxon>Basidiomycota</taxon>
        <taxon>Agaricomycotina</taxon>
        <taxon>Agaricomycetes</taxon>
        <taxon>Agaricomycetidae</taxon>
        <taxon>Agaricales</taxon>
        <taxon>Tricholomatineae</taxon>
        <taxon>Clitocybaceae</taxon>
        <taxon>Collybia</taxon>
    </lineage>
</organism>
<gene>
    <name evidence="1" type="ORF">BDZ94DRAFT_1267260</name>
</gene>
<evidence type="ECO:0000313" key="2">
    <source>
        <dbReference type="Proteomes" id="UP000807353"/>
    </source>
</evidence>
<accession>A0A9P6CBR7</accession>
<protein>
    <submittedName>
        <fullName evidence="1">Uncharacterized protein</fullName>
    </submittedName>
</protein>